<dbReference type="Proteomes" id="UP000197535">
    <property type="component" value="Unassembled WGS sequence"/>
</dbReference>
<evidence type="ECO:0000313" key="4">
    <source>
        <dbReference type="EMBL" id="OWW18837.1"/>
    </source>
</evidence>
<evidence type="ECO:0000256" key="1">
    <source>
        <dbReference type="ARBA" id="ARBA00022801"/>
    </source>
</evidence>
<evidence type="ECO:0000256" key="2">
    <source>
        <dbReference type="SAM" id="MobiDB-lite"/>
    </source>
</evidence>
<dbReference type="SUPFAM" id="SSF53474">
    <property type="entry name" value="alpha/beta-Hydrolases"/>
    <property type="match status" value="1"/>
</dbReference>
<dbReference type="PANTHER" id="PTHR48081:SF33">
    <property type="entry name" value="KYNURENINE FORMAMIDASE"/>
    <property type="match status" value="1"/>
</dbReference>
<dbReference type="InterPro" id="IPR029058">
    <property type="entry name" value="AB_hydrolase_fold"/>
</dbReference>
<dbReference type="Gene3D" id="3.40.50.1820">
    <property type="entry name" value="alpha/beta hydrolase"/>
    <property type="match status" value="1"/>
</dbReference>
<protein>
    <submittedName>
        <fullName evidence="4">Esterase</fullName>
    </submittedName>
</protein>
<name>A0A254T9K0_9BURK</name>
<accession>A0A254T9K0</accession>
<dbReference type="OrthoDB" id="9794445at2"/>
<gene>
    <name evidence="4" type="ORF">AYR66_03465</name>
</gene>
<evidence type="ECO:0000259" key="3">
    <source>
        <dbReference type="Pfam" id="PF20434"/>
    </source>
</evidence>
<feature type="domain" description="BD-FAE-like" evidence="3">
    <location>
        <begin position="59"/>
        <end position="167"/>
    </location>
</feature>
<dbReference type="GO" id="GO:0016787">
    <property type="term" value="F:hydrolase activity"/>
    <property type="evidence" value="ECO:0007669"/>
    <property type="project" value="UniProtKB-KW"/>
</dbReference>
<dbReference type="InterPro" id="IPR049492">
    <property type="entry name" value="BD-FAE-like_dom"/>
</dbReference>
<organism evidence="4 5">
    <name type="scientific">Noviherbaspirillum denitrificans</name>
    <dbReference type="NCBI Taxonomy" id="1968433"/>
    <lineage>
        <taxon>Bacteria</taxon>
        <taxon>Pseudomonadati</taxon>
        <taxon>Pseudomonadota</taxon>
        <taxon>Betaproteobacteria</taxon>
        <taxon>Burkholderiales</taxon>
        <taxon>Oxalobacteraceae</taxon>
        <taxon>Noviherbaspirillum</taxon>
    </lineage>
</organism>
<dbReference type="PANTHER" id="PTHR48081">
    <property type="entry name" value="AB HYDROLASE SUPERFAMILY PROTEIN C4A8.06C"/>
    <property type="match status" value="1"/>
</dbReference>
<dbReference type="InterPro" id="IPR050300">
    <property type="entry name" value="GDXG_lipolytic_enzyme"/>
</dbReference>
<dbReference type="Pfam" id="PF20434">
    <property type="entry name" value="BD-FAE"/>
    <property type="match status" value="1"/>
</dbReference>
<comment type="caution">
    <text evidence="4">The sequence shown here is derived from an EMBL/GenBank/DDBJ whole genome shotgun (WGS) entry which is preliminary data.</text>
</comment>
<evidence type="ECO:0000313" key="5">
    <source>
        <dbReference type="Proteomes" id="UP000197535"/>
    </source>
</evidence>
<sequence length="293" mass="31936">MLMMAAANPAAWSQGLRERRAARRDELDEGDDEAMASISPEVQAIRDVAYGRDNAQRFDVYLPRRGVQNAPVILMAHGGGWYRGDKGMRSVVANKVTHWVPQGYVFISTNYRMLPDADPVEQAEDLRRALIAAQRQAASWGGDPSKFILMGHSAGAHLAALVSAAPERALRQGAQPWRGAVLLDSASLDVVMTMEGRHLPLHDRAFGGDPVFWRRASPWHQLAAGAPPMLVVASSERRSAVPQARRFAEKAASLGVRMQVLEEPLSHRQINEQLGTPGSYTSAVDAFISGVLG</sequence>
<keyword evidence="5" id="KW-1185">Reference proteome</keyword>
<feature type="compositionally biased region" description="Basic and acidic residues" evidence="2">
    <location>
        <begin position="16"/>
        <end position="26"/>
    </location>
</feature>
<feature type="region of interest" description="Disordered" evidence="2">
    <location>
        <begin position="15"/>
        <end position="34"/>
    </location>
</feature>
<dbReference type="EMBL" id="LSTO01000002">
    <property type="protein sequence ID" value="OWW18837.1"/>
    <property type="molecule type" value="Genomic_DNA"/>
</dbReference>
<dbReference type="AlphaFoldDB" id="A0A254T9K0"/>
<reference evidence="4 5" key="1">
    <citation type="submission" date="2016-02" db="EMBL/GenBank/DDBJ databases">
        <authorList>
            <person name="Wen L."/>
            <person name="He K."/>
            <person name="Yang H."/>
        </authorList>
    </citation>
    <scope>NUCLEOTIDE SEQUENCE [LARGE SCALE GENOMIC DNA]</scope>
    <source>
        <strain evidence="4 5">TSA40</strain>
    </source>
</reference>
<proteinExistence type="predicted"/>
<keyword evidence="1" id="KW-0378">Hydrolase</keyword>